<keyword evidence="2 4" id="KW-0032">Aminotransferase</keyword>
<dbReference type="STRING" id="1385510.GCA_000425205_02585"/>
<dbReference type="RefSeq" id="WP_026800913.1">
    <property type="nucleotide sequence ID" value="NZ_AULI01000011.1"/>
</dbReference>
<sequence length="390" mass="43456">MKRSSMRVQSLPPYLFSIFHERRKALEAKGIDVIDLGIGAPDLPPPDFIVDRLVSELRQPEQHRYSPYTGCDEFREAVASYYKRTYDVTLDPKREVLTLIGSKEGIASMMTAWLDPGDVTLIPNPGYPVYRSAVHLAGGEVVDLPLLAPAHASPNYEAIREKDFENAKMMVLNYPGNPTGATIDIEVFLEAVTLCKQHDVILAHDAAYGSLTYDGYQAPSILQVDGAKEIAVEFGSLSKTFNMAGWRIGYVVGNEEVIKAIATVKSNIDTSQFLPIQFAAAEALRSDFSAVREQCEIYKERRDYAVEQLRRIHIDAPCPKGTFFIWAPVPDGATSREFSERLLEAGVVVTPGEAFGTEGRGYFRISLSTSIDRLTEAFSRMEKVVKEMER</sequence>
<dbReference type="InterPro" id="IPR050881">
    <property type="entry name" value="LL-DAP_aminotransferase"/>
</dbReference>
<organism evidence="6 7">
    <name type="scientific">Pontibacillus halophilus JSM 076056 = DSM 19796</name>
    <dbReference type="NCBI Taxonomy" id="1385510"/>
    <lineage>
        <taxon>Bacteria</taxon>
        <taxon>Bacillati</taxon>
        <taxon>Bacillota</taxon>
        <taxon>Bacilli</taxon>
        <taxon>Bacillales</taxon>
        <taxon>Bacillaceae</taxon>
        <taxon>Pontibacillus</taxon>
    </lineage>
</organism>
<dbReference type="InterPro" id="IPR004839">
    <property type="entry name" value="Aminotransferase_I/II_large"/>
</dbReference>
<evidence type="ECO:0000256" key="2">
    <source>
        <dbReference type="ARBA" id="ARBA00022576"/>
    </source>
</evidence>
<evidence type="ECO:0000313" key="7">
    <source>
        <dbReference type="Proteomes" id="UP000030528"/>
    </source>
</evidence>
<evidence type="ECO:0000256" key="3">
    <source>
        <dbReference type="ARBA" id="ARBA00022679"/>
    </source>
</evidence>
<dbReference type="PANTHER" id="PTHR42832">
    <property type="entry name" value="AMINO ACID AMINOTRANSFERASE"/>
    <property type="match status" value="1"/>
</dbReference>
<protein>
    <recommendedName>
        <fullName evidence="4">Aminotransferase</fullName>
        <ecNumber evidence="4">2.6.1.-</ecNumber>
    </recommendedName>
</protein>
<comment type="similarity">
    <text evidence="4">Belongs to the class-I pyridoxal-phosphate-dependent aminotransferase family.</text>
</comment>
<evidence type="ECO:0000256" key="4">
    <source>
        <dbReference type="RuleBase" id="RU000481"/>
    </source>
</evidence>
<dbReference type="EMBL" id="AVPE01000011">
    <property type="protein sequence ID" value="KGX91118.1"/>
    <property type="molecule type" value="Genomic_DNA"/>
</dbReference>
<evidence type="ECO:0000313" key="6">
    <source>
        <dbReference type="EMBL" id="KGX91118.1"/>
    </source>
</evidence>
<proteinExistence type="inferred from homology"/>
<dbReference type="InterPro" id="IPR004838">
    <property type="entry name" value="NHTrfase_class1_PyrdxlP-BS"/>
</dbReference>
<accession>A0A0A5GIR6</accession>
<dbReference type="Gene3D" id="3.90.1150.10">
    <property type="entry name" value="Aspartate Aminotransferase, domain 1"/>
    <property type="match status" value="1"/>
</dbReference>
<reference evidence="6 7" key="1">
    <citation type="submission" date="2013-08" db="EMBL/GenBank/DDBJ databases">
        <authorList>
            <person name="Huang J."/>
            <person name="Wang G."/>
        </authorList>
    </citation>
    <scope>NUCLEOTIDE SEQUENCE [LARGE SCALE GENOMIC DNA]</scope>
    <source>
        <strain evidence="6 7">JSM 076056</strain>
    </source>
</reference>
<dbReference type="Gene3D" id="3.40.640.10">
    <property type="entry name" value="Type I PLP-dependent aspartate aminotransferase-like (Major domain)"/>
    <property type="match status" value="1"/>
</dbReference>
<dbReference type="EC" id="2.6.1.-" evidence="4"/>
<feature type="domain" description="Aminotransferase class I/classII large" evidence="5">
    <location>
        <begin position="32"/>
        <end position="379"/>
    </location>
</feature>
<comment type="caution">
    <text evidence="6">The sequence shown here is derived from an EMBL/GenBank/DDBJ whole genome shotgun (WGS) entry which is preliminary data.</text>
</comment>
<dbReference type="AlphaFoldDB" id="A0A0A5GIR6"/>
<dbReference type="Proteomes" id="UP000030528">
    <property type="component" value="Unassembled WGS sequence"/>
</dbReference>
<dbReference type="PROSITE" id="PS00105">
    <property type="entry name" value="AA_TRANSFER_CLASS_1"/>
    <property type="match status" value="1"/>
</dbReference>
<keyword evidence="3 4" id="KW-0808">Transferase</keyword>
<dbReference type="CDD" id="cd00609">
    <property type="entry name" value="AAT_like"/>
    <property type="match status" value="1"/>
</dbReference>
<evidence type="ECO:0000259" key="5">
    <source>
        <dbReference type="Pfam" id="PF00155"/>
    </source>
</evidence>
<dbReference type="Pfam" id="PF00155">
    <property type="entry name" value="Aminotran_1_2"/>
    <property type="match status" value="1"/>
</dbReference>
<dbReference type="GO" id="GO:0008483">
    <property type="term" value="F:transaminase activity"/>
    <property type="evidence" value="ECO:0007669"/>
    <property type="project" value="UniProtKB-KW"/>
</dbReference>
<gene>
    <name evidence="6" type="ORF">N781_05360</name>
</gene>
<dbReference type="InterPro" id="IPR015422">
    <property type="entry name" value="PyrdxlP-dep_Trfase_small"/>
</dbReference>
<dbReference type="InterPro" id="IPR015421">
    <property type="entry name" value="PyrdxlP-dep_Trfase_major"/>
</dbReference>
<dbReference type="eggNOG" id="COG0436">
    <property type="taxonomic scope" value="Bacteria"/>
</dbReference>
<keyword evidence="7" id="KW-1185">Reference proteome</keyword>
<comment type="cofactor">
    <cofactor evidence="1 4">
        <name>pyridoxal 5'-phosphate</name>
        <dbReference type="ChEBI" id="CHEBI:597326"/>
    </cofactor>
</comment>
<evidence type="ECO:0000256" key="1">
    <source>
        <dbReference type="ARBA" id="ARBA00001933"/>
    </source>
</evidence>
<dbReference type="GO" id="GO:0030170">
    <property type="term" value="F:pyridoxal phosphate binding"/>
    <property type="evidence" value="ECO:0007669"/>
    <property type="project" value="InterPro"/>
</dbReference>
<dbReference type="InterPro" id="IPR015424">
    <property type="entry name" value="PyrdxlP-dep_Trfase"/>
</dbReference>
<dbReference type="PANTHER" id="PTHR42832:SF3">
    <property type="entry name" value="L-GLUTAMINE--4-(METHYLSULFANYL)-2-OXOBUTANOATE AMINOTRANSFERASE"/>
    <property type="match status" value="1"/>
</dbReference>
<dbReference type="SUPFAM" id="SSF53383">
    <property type="entry name" value="PLP-dependent transferases"/>
    <property type="match status" value="1"/>
</dbReference>
<name>A0A0A5GIR6_9BACI</name>